<evidence type="ECO:0000313" key="2">
    <source>
        <dbReference type="Proteomes" id="UP000048926"/>
    </source>
</evidence>
<name>A0A0M6Y6U6_9HYPH</name>
<dbReference type="Proteomes" id="UP000048926">
    <property type="component" value="Unassembled WGS sequence"/>
</dbReference>
<sequence length="35" mass="4209">MKTSQPHMLSEQCNLKFNYKFARIYKIITKTVAKF</sequence>
<organism evidence="1 2">
    <name type="scientific">Roseibium aggregatum</name>
    <dbReference type="NCBI Taxonomy" id="187304"/>
    <lineage>
        <taxon>Bacteria</taxon>
        <taxon>Pseudomonadati</taxon>
        <taxon>Pseudomonadota</taxon>
        <taxon>Alphaproteobacteria</taxon>
        <taxon>Hyphomicrobiales</taxon>
        <taxon>Stappiaceae</taxon>
        <taxon>Roseibium</taxon>
    </lineage>
</organism>
<proteinExistence type="predicted"/>
<gene>
    <name evidence="1" type="ORF">LAL4801_03828</name>
</gene>
<dbReference type="EMBL" id="CXST01000002">
    <property type="protein sequence ID" value="CTQ45378.1"/>
    <property type="molecule type" value="Genomic_DNA"/>
</dbReference>
<protein>
    <submittedName>
        <fullName evidence="1">Uncharacterized protein</fullName>
    </submittedName>
</protein>
<evidence type="ECO:0000313" key="1">
    <source>
        <dbReference type="EMBL" id="CTQ45378.1"/>
    </source>
</evidence>
<reference evidence="2" key="1">
    <citation type="submission" date="2015-07" db="EMBL/GenBank/DDBJ databases">
        <authorList>
            <person name="Rodrigo-Torres Lidia"/>
            <person name="Arahal R.David."/>
        </authorList>
    </citation>
    <scope>NUCLEOTIDE SEQUENCE [LARGE SCALE GENOMIC DNA]</scope>
    <source>
        <strain evidence="2">CECT 4801</strain>
    </source>
</reference>
<accession>A0A0M6Y6U6</accession>
<keyword evidence="2" id="KW-1185">Reference proteome</keyword>
<dbReference type="AlphaFoldDB" id="A0A0M6Y6U6"/>